<dbReference type="Proteomes" id="UP001392318">
    <property type="component" value="Unassembled WGS sequence"/>
</dbReference>
<name>A0ACC6RHT6_9BURK</name>
<protein>
    <submittedName>
        <fullName evidence="1">Tyrosine-type recombinase/integrase</fullName>
    </submittedName>
</protein>
<keyword evidence="2" id="KW-1185">Reference proteome</keyword>
<evidence type="ECO:0000313" key="1">
    <source>
        <dbReference type="EMBL" id="MEM5401135.1"/>
    </source>
</evidence>
<accession>A0ACC6RHT6</accession>
<organism evidence="1 2">
    <name type="scientific">Paraburkholderia unamae</name>
    <dbReference type="NCBI Taxonomy" id="219649"/>
    <lineage>
        <taxon>Bacteria</taxon>
        <taxon>Pseudomonadati</taxon>
        <taxon>Pseudomonadota</taxon>
        <taxon>Betaproteobacteria</taxon>
        <taxon>Burkholderiales</taxon>
        <taxon>Burkholderiaceae</taxon>
        <taxon>Paraburkholderia</taxon>
    </lineage>
</organism>
<evidence type="ECO:0000313" key="2">
    <source>
        <dbReference type="Proteomes" id="UP001392318"/>
    </source>
</evidence>
<proteinExistence type="predicted"/>
<sequence>MLQPAGVAPAWLARAGRFANAVALTNTLGVADDAQAVRLFLRERASHSPHTLRAYVTELRRLAAWCTRERLGPFSDLTRRDLMAYRDTIQAPRHHGDGKTRRAAPATVSRALAVVSSLYAWWHRTGYLSVNPAEGLAAGRRARMTWTPVRFLSAAALANCDAVATGDTPDDVPSTVWTRRRAIWALYRFAGVRLAELVWNEALALPRIEVDEARQWTLHVTGKGNKVRAVPLPSACLPALRAYRRVRGLPDDPPPGEQLPLIHSERGRALGPSGLYDEVRAVFALAAARLPPDDSAMRVALEGASTHWLRHGYARTLVVDHLVPLPVAQALLGHASVETTATYARTDSTQLRAFVKGSFPVP</sequence>
<dbReference type="EMBL" id="JAYMRU010000008">
    <property type="protein sequence ID" value="MEM5401135.1"/>
    <property type="molecule type" value="Genomic_DNA"/>
</dbReference>
<comment type="caution">
    <text evidence="1">The sequence shown here is derived from an EMBL/GenBank/DDBJ whole genome shotgun (WGS) entry which is preliminary data.</text>
</comment>
<reference evidence="1" key="1">
    <citation type="submission" date="2024-01" db="EMBL/GenBank/DDBJ databases">
        <title>The diversity of rhizobia nodulating Mimosa spp. in eleven states of Brazil covering several biomes is determined by host plant, location, and edaphic factors.</title>
        <authorList>
            <person name="Rouws L."/>
            <person name="Barauna A."/>
            <person name="Beukes C."/>
            <person name="De Faria S.M."/>
            <person name="Gross E."/>
            <person name="Dos Reis Junior F.B."/>
            <person name="Simon M."/>
            <person name="Maluk M."/>
            <person name="Odee D.W."/>
            <person name="Kenicer G."/>
            <person name="Young J.P.W."/>
            <person name="Reis V.M."/>
            <person name="Zilli J."/>
            <person name="James E.K."/>
        </authorList>
    </citation>
    <scope>NUCLEOTIDE SEQUENCE</scope>
    <source>
        <strain evidence="1">JPY452</strain>
    </source>
</reference>
<gene>
    <name evidence="1" type="ORF">VSR83_13710</name>
</gene>